<name>A0A317KUG1_9BACI</name>
<evidence type="ECO:0000256" key="1">
    <source>
        <dbReference type="SAM" id="MobiDB-lite"/>
    </source>
</evidence>
<reference evidence="4 5" key="1">
    <citation type="submission" date="2018-05" db="EMBL/GenBank/DDBJ databases">
        <title>Genomic analysis of Gracilibacillus dipsosauri DD1 reveals novel features of a salt-tolerant amylase.</title>
        <authorList>
            <person name="Deutch C.E."/>
            <person name="Yang S."/>
        </authorList>
    </citation>
    <scope>NUCLEOTIDE SEQUENCE [LARGE SCALE GENOMIC DNA]</scope>
    <source>
        <strain evidence="4 5">DD1</strain>
    </source>
</reference>
<keyword evidence="5" id="KW-1185">Reference proteome</keyword>
<dbReference type="InterPro" id="IPR016047">
    <property type="entry name" value="M23ase_b-sheet_dom"/>
</dbReference>
<dbReference type="OrthoDB" id="2050153at2"/>
<dbReference type="InterPro" id="IPR050570">
    <property type="entry name" value="Cell_wall_metabolism_enzyme"/>
</dbReference>
<evidence type="ECO:0000259" key="3">
    <source>
        <dbReference type="Pfam" id="PF01551"/>
    </source>
</evidence>
<dbReference type="Proteomes" id="UP000245624">
    <property type="component" value="Unassembled WGS sequence"/>
</dbReference>
<keyword evidence="2" id="KW-1133">Transmembrane helix</keyword>
<dbReference type="InterPro" id="IPR011055">
    <property type="entry name" value="Dup_hybrid_motif"/>
</dbReference>
<comment type="caution">
    <text evidence="4">The sequence shown here is derived from an EMBL/GenBank/DDBJ whole genome shotgun (WGS) entry which is preliminary data.</text>
</comment>
<evidence type="ECO:0000256" key="2">
    <source>
        <dbReference type="SAM" id="Phobius"/>
    </source>
</evidence>
<dbReference type="PANTHER" id="PTHR21666:SF291">
    <property type="entry name" value="STAGE II SPORULATION PROTEIN Q"/>
    <property type="match status" value="1"/>
</dbReference>
<dbReference type="GO" id="GO:0004222">
    <property type="term" value="F:metalloendopeptidase activity"/>
    <property type="evidence" value="ECO:0007669"/>
    <property type="project" value="TreeGrafter"/>
</dbReference>
<feature type="compositionally biased region" description="Acidic residues" evidence="1">
    <location>
        <begin position="232"/>
        <end position="296"/>
    </location>
</feature>
<feature type="region of interest" description="Disordered" evidence="1">
    <location>
        <begin position="207"/>
        <end position="310"/>
    </location>
</feature>
<feature type="transmembrane region" description="Helical" evidence="2">
    <location>
        <begin position="20"/>
        <end position="40"/>
    </location>
</feature>
<dbReference type="Gene3D" id="2.70.70.10">
    <property type="entry name" value="Glucose Permease (Domain IIA)"/>
    <property type="match status" value="1"/>
</dbReference>
<dbReference type="AlphaFoldDB" id="A0A317KUG1"/>
<gene>
    <name evidence="4" type="ORF">DLJ74_17280</name>
</gene>
<dbReference type="Pfam" id="PF01551">
    <property type="entry name" value="Peptidase_M23"/>
    <property type="match status" value="1"/>
</dbReference>
<dbReference type="CDD" id="cd12797">
    <property type="entry name" value="M23_peptidase"/>
    <property type="match status" value="1"/>
</dbReference>
<evidence type="ECO:0000313" key="4">
    <source>
        <dbReference type="EMBL" id="PWU66976.1"/>
    </source>
</evidence>
<dbReference type="PANTHER" id="PTHR21666">
    <property type="entry name" value="PEPTIDASE-RELATED"/>
    <property type="match status" value="1"/>
</dbReference>
<organism evidence="4 5">
    <name type="scientific">Gracilibacillus dipsosauri</name>
    <dbReference type="NCBI Taxonomy" id="178340"/>
    <lineage>
        <taxon>Bacteria</taxon>
        <taxon>Bacillati</taxon>
        <taxon>Bacillota</taxon>
        <taxon>Bacilli</taxon>
        <taxon>Bacillales</taxon>
        <taxon>Bacillaceae</taxon>
        <taxon>Gracilibacillus</taxon>
    </lineage>
</organism>
<accession>A0A317KUG1</accession>
<keyword evidence="2" id="KW-0812">Transmembrane</keyword>
<dbReference type="EMBL" id="QGTD01000019">
    <property type="protein sequence ID" value="PWU66976.1"/>
    <property type="molecule type" value="Genomic_DNA"/>
</dbReference>
<sequence length="310" mass="34613">MEENKNVSKKSWKRIFKKRWFFPALYLTVAALLLSGVLWYQNVTNQVPDLAENMEDQLNGDLDKDQEDAESVMQQQEVLKMPVAEDLQTEIVTKFYDYGADAEEQEKALISHQNKYYQSDGIDISTEDNQAFDVMAALSGTVAEIKQDPLLGNVVKMEHKQGVTTYYASLGEVLVEEGTELKQGQTLGTAGQNSLGQDNGVHLHFEVRKDNEPVNPETYINQPINRIVAPESSDEDSDSAEGEEQEDKETTENSEPEGNESDDAEQGEEGSSEDSEQEDGESTDKTEEDESNSEEDSQNKSESSRSMGQA</sequence>
<dbReference type="SUPFAM" id="SSF51261">
    <property type="entry name" value="Duplicated hybrid motif"/>
    <property type="match status" value="1"/>
</dbReference>
<evidence type="ECO:0000313" key="5">
    <source>
        <dbReference type="Proteomes" id="UP000245624"/>
    </source>
</evidence>
<proteinExistence type="predicted"/>
<feature type="domain" description="M23ase beta-sheet core" evidence="3">
    <location>
        <begin position="119"/>
        <end position="216"/>
    </location>
</feature>
<keyword evidence="2" id="KW-0472">Membrane</keyword>
<dbReference type="RefSeq" id="WP_109985410.1">
    <property type="nucleotide sequence ID" value="NZ_JAJUIE010000049.1"/>
</dbReference>
<protein>
    <submittedName>
        <fullName evidence="4">M23 family peptidase</fullName>
    </submittedName>
</protein>